<evidence type="ECO:0000259" key="3">
    <source>
        <dbReference type="PROSITE" id="PS50977"/>
    </source>
</evidence>
<evidence type="ECO:0000313" key="4">
    <source>
        <dbReference type="EMBL" id="GAA1134000.1"/>
    </source>
</evidence>
<dbReference type="Pfam" id="PF17939">
    <property type="entry name" value="TetR_C_30"/>
    <property type="match status" value="1"/>
</dbReference>
<evidence type="ECO:0000313" key="5">
    <source>
        <dbReference type="Proteomes" id="UP001499979"/>
    </source>
</evidence>
<dbReference type="RefSeq" id="WP_343906642.1">
    <property type="nucleotide sequence ID" value="NZ_BAAAJE010000004.1"/>
</dbReference>
<evidence type="ECO:0000256" key="2">
    <source>
        <dbReference type="PROSITE-ProRule" id="PRU00335"/>
    </source>
</evidence>
<feature type="domain" description="HTH tetR-type" evidence="3">
    <location>
        <begin position="2"/>
        <end position="63"/>
    </location>
</feature>
<sequence>MADTRRALVEAATEAFAEHGVFTASLVEVTRRAGQRNRGAVHYHFGSRESLLAAVLEQHAPFLARREGELLALARATPDTELGPVLEAIVRPAVELAETGTSGRCYLVIVGELVEEYDRLHPDVAEALRHTGGYDVYALLEQRLPDLDDALRAERLALITGFILRSVADRARQGTSPGRAQLPTERFVRNLVAMATGMATAPAVGGESAG</sequence>
<comment type="caution">
    <text evidence="4">The sequence shown here is derived from an EMBL/GenBank/DDBJ whole genome shotgun (WGS) entry which is preliminary data.</text>
</comment>
<dbReference type="EMBL" id="BAAAJE010000004">
    <property type="protein sequence ID" value="GAA1134000.1"/>
    <property type="molecule type" value="Genomic_DNA"/>
</dbReference>
<dbReference type="InterPro" id="IPR001647">
    <property type="entry name" value="HTH_TetR"/>
</dbReference>
<proteinExistence type="predicted"/>
<dbReference type="SUPFAM" id="SSF46689">
    <property type="entry name" value="Homeodomain-like"/>
    <property type="match status" value="1"/>
</dbReference>
<dbReference type="Gene3D" id="1.10.357.10">
    <property type="entry name" value="Tetracycline Repressor, domain 2"/>
    <property type="match status" value="1"/>
</dbReference>
<dbReference type="Proteomes" id="UP001499979">
    <property type="component" value="Unassembled WGS sequence"/>
</dbReference>
<reference evidence="5" key="1">
    <citation type="journal article" date="2019" name="Int. J. Syst. Evol. Microbiol.">
        <title>The Global Catalogue of Microorganisms (GCM) 10K type strain sequencing project: providing services to taxonomists for standard genome sequencing and annotation.</title>
        <authorList>
            <consortium name="The Broad Institute Genomics Platform"/>
            <consortium name="The Broad Institute Genome Sequencing Center for Infectious Disease"/>
            <person name="Wu L."/>
            <person name="Ma J."/>
        </authorList>
    </citation>
    <scope>NUCLEOTIDE SEQUENCE [LARGE SCALE GENOMIC DNA]</scope>
    <source>
        <strain evidence="5">JCM 11813</strain>
    </source>
</reference>
<feature type="DNA-binding region" description="H-T-H motif" evidence="2">
    <location>
        <begin position="26"/>
        <end position="45"/>
    </location>
</feature>
<dbReference type="PROSITE" id="PS50977">
    <property type="entry name" value="HTH_TETR_2"/>
    <property type="match status" value="1"/>
</dbReference>
<keyword evidence="1 2" id="KW-0238">DNA-binding</keyword>
<protein>
    <submittedName>
        <fullName evidence="4">TetR family transcriptional regulator</fullName>
    </submittedName>
</protein>
<name>A0ABP4EY14_9ACTN</name>
<dbReference type="Pfam" id="PF00440">
    <property type="entry name" value="TetR_N"/>
    <property type="match status" value="1"/>
</dbReference>
<dbReference type="InterPro" id="IPR009057">
    <property type="entry name" value="Homeodomain-like_sf"/>
</dbReference>
<evidence type="ECO:0000256" key="1">
    <source>
        <dbReference type="ARBA" id="ARBA00023125"/>
    </source>
</evidence>
<accession>A0ABP4EY14</accession>
<gene>
    <name evidence="4" type="ORF">GCM10009606_12750</name>
</gene>
<organism evidence="4 5">
    <name type="scientific">Nocardioides aquiterrae</name>
    <dbReference type="NCBI Taxonomy" id="203799"/>
    <lineage>
        <taxon>Bacteria</taxon>
        <taxon>Bacillati</taxon>
        <taxon>Actinomycetota</taxon>
        <taxon>Actinomycetes</taxon>
        <taxon>Propionibacteriales</taxon>
        <taxon>Nocardioidaceae</taxon>
        <taxon>Nocardioides</taxon>
    </lineage>
</organism>
<dbReference type="InterPro" id="IPR041586">
    <property type="entry name" value="PsrA_TetR_C"/>
</dbReference>
<keyword evidence="5" id="KW-1185">Reference proteome</keyword>